<keyword evidence="8" id="KW-0966">Cell projection</keyword>
<evidence type="ECO:0000256" key="5">
    <source>
        <dbReference type="ARBA" id="ARBA00022737"/>
    </source>
</evidence>
<evidence type="ECO:0000256" key="4">
    <source>
        <dbReference type="ARBA" id="ARBA00022574"/>
    </source>
</evidence>
<dbReference type="PANTHER" id="PTHR14885:SF3">
    <property type="entry name" value="CILIA- AND FLAGELLA-ASSOCIATED PROTEIN 44"/>
    <property type="match status" value="1"/>
</dbReference>
<protein>
    <submittedName>
        <fullName evidence="12">Uncharacterized protein</fullName>
    </submittedName>
</protein>
<dbReference type="EMBL" id="CAJOBI010017927">
    <property type="protein sequence ID" value="CAF4197557.1"/>
    <property type="molecule type" value="Genomic_DNA"/>
</dbReference>
<feature type="non-terminal residue" evidence="12">
    <location>
        <position position="100"/>
    </location>
</feature>
<evidence type="ECO:0000256" key="6">
    <source>
        <dbReference type="ARBA" id="ARBA00023054"/>
    </source>
</evidence>
<keyword evidence="4" id="KW-0853">WD repeat</keyword>
<evidence type="ECO:0000313" key="13">
    <source>
        <dbReference type="Proteomes" id="UP000681967"/>
    </source>
</evidence>
<evidence type="ECO:0000256" key="7">
    <source>
        <dbReference type="ARBA" id="ARBA00023212"/>
    </source>
</evidence>
<comment type="caution">
    <text evidence="12">The sequence shown here is derived from an EMBL/GenBank/DDBJ whole genome shotgun (WGS) entry which is preliminary data.</text>
</comment>
<evidence type="ECO:0000256" key="2">
    <source>
        <dbReference type="ARBA" id="ARBA00004245"/>
    </source>
</evidence>
<feature type="region of interest" description="Disordered" evidence="9">
    <location>
        <begin position="55"/>
        <end position="76"/>
    </location>
</feature>
<evidence type="ECO:0000256" key="1">
    <source>
        <dbReference type="ARBA" id="ARBA00004138"/>
    </source>
</evidence>
<dbReference type="GO" id="GO:0005856">
    <property type="term" value="C:cytoskeleton"/>
    <property type="evidence" value="ECO:0007669"/>
    <property type="project" value="UniProtKB-SubCell"/>
</dbReference>
<feature type="non-terminal residue" evidence="12">
    <location>
        <position position="1"/>
    </location>
</feature>
<dbReference type="EMBL" id="CAJOBH010285764">
    <property type="protein sequence ID" value="CAF5174938.1"/>
    <property type="molecule type" value="Genomic_DNA"/>
</dbReference>
<dbReference type="Proteomes" id="UP000676336">
    <property type="component" value="Unassembled WGS sequence"/>
</dbReference>
<evidence type="ECO:0000313" key="11">
    <source>
        <dbReference type="EMBL" id="CAF4215246.1"/>
    </source>
</evidence>
<keyword evidence="6" id="KW-0175">Coiled coil</keyword>
<evidence type="ECO:0000256" key="8">
    <source>
        <dbReference type="ARBA" id="ARBA00023273"/>
    </source>
</evidence>
<sequence length="100" mass="11315">RFALSGGADGNIFGYVVKGDLDILQQSSESPKMPVFAGEIEAQDITEPNHYSIEEEKQKAEQDKMKKTAEGLKNEMRQRIEGLRGKFRKLLMENDQLPTD</sequence>
<name>A0A8S3H2V6_9BILA</name>
<dbReference type="GO" id="GO:0005929">
    <property type="term" value="C:cilium"/>
    <property type="evidence" value="ECO:0007669"/>
    <property type="project" value="UniProtKB-SubCell"/>
</dbReference>
<dbReference type="EMBL" id="CAJOBJ010021105">
    <property type="protein sequence ID" value="CAF4215246.1"/>
    <property type="molecule type" value="Genomic_DNA"/>
</dbReference>
<evidence type="ECO:0000256" key="3">
    <source>
        <dbReference type="ARBA" id="ARBA00022490"/>
    </source>
</evidence>
<accession>A0A8S3H2V6</accession>
<keyword evidence="5" id="KW-0677">Repeat</keyword>
<keyword evidence="3" id="KW-0963">Cytoplasm</keyword>
<dbReference type="Proteomes" id="UP000681967">
    <property type="component" value="Unassembled WGS sequence"/>
</dbReference>
<reference evidence="12" key="1">
    <citation type="submission" date="2021-02" db="EMBL/GenBank/DDBJ databases">
        <authorList>
            <person name="Nowell W R."/>
        </authorList>
    </citation>
    <scope>NUCLEOTIDE SEQUENCE</scope>
</reference>
<evidence type="ECO:0000313" key="10">
    <source>
        <dbReference type="EMBL" id="CAF4197557.1"/>
    </source>
</evidence>
<comment type="subcellular location">
    <subcellularLocation>
        <location evidence="1">Cell projection</location>
        <location evidence="1">Cilium</location>
    </subcellularLocation>
    <subcellularLocation>
        <location evidence="2">Cytoplasm</location>
        <location evidence="2">Cytoskeleton</location>
    </subcellularLocation>
</comment>
<organism evidence="12 13">
    <name type="scientific">Rotaria magnacalcarata</name>
    <dbReference type="NCBI Taxonomy" id="392030"/>
    <lineage>
        <taxon>Eukaryota</taxon>
        <taxon>Metazoa</taxon>
        <taxon>Spiralia</taxon>
        <taxon>Gnathifera</taxon>
        <taxon>Rotifera</taxon>
        <taxon>Eurotatoria</taxon>
        <taxon>Bdelloidea</taxon>
        <taxon>Philodinida</taxon>
        <taxon>Philodinidae</taxon>
        <taxon>Rotaria</taxon>
    </lineage>
</organism>
<dbReference type="AlphaFoldDB" id="A0A8S3H2V6"/>
<dbReference type="PANTHER" id="PTHR14885">
    <property type="entry name" value="CILIA- AND FLAGELLA-ASSOCIATED PROTEIN 43-RELATED"/>
    <property type="match status" value="1"/>
</dbReference>
<dbReference type="Proteomes" id="UP000681720">
    <property type="component" value="Unassembled WGS sequence"/>
</dbReference>
<keyword evidence="7" id="KW-0206">Cytoskeleton</keyword>
<evidence type="ECO:0000313" key="12">
    <source>
        <dbReference type="EMBL" id="CAF5174938.1"/>
    </source>
</evidence>
<evidence type="ECO:0000256" key="9">
    <source>
        <dbReference type="SAM" id="MobiDB-lite"/>
    </source>
</evidence>
<proteinExistence type="predicted"/>
<gene>
    <name evidence="12" type="ORF">BYL167_LOCUS78029</name>
    <name evidence="11" type="ORF">GIL414_LOCUS22147</name>
    <name evidence="10" type="ORF">SMN809_LOCUS21744</name>
</gene>